<dbReference type="SUPFAM" id="SSF51905">
    <property type="entry name" value="FAD/NAD(P)-binding domain"/>
    <property type="match status" value="1"/>
</dbReference>
<dbReference type="Proteomes" id="UP001215598">
    <property type="component" value="Unassembled WGS sequence"/>
</dbReference>
<accession>A0AAD7KIP8</accession>
<comment type="similarity">
    <text evidence="1">Belongs to the FAD-dependent oxidoreductase family.</text>
</comment>
<keyword evidence="2" id="KW-0285">Flavoprotein</keyword>
<evidence type="ECO:0000259" key="5">
    <source>
        <dbReference type="Pfam" id="PF07992"/>
    </source>
</evidence>
<comment type="caution">
    <text evidence="6">The sequence shown here is derived from an EMBL/GenBank/DDBJ whole genome shotgun (WGS) entry which is preliminary data.</text>
</comment>
<dbReference type="PANTHER" id="PTHR43735:SF3">
    <property type="entry name" value="FERROPTOSIS SUPPRESSOR PROTEIN 1"/>
    <property type="match status" value="1"/>
</dbReference>
<proteinExistence type="inferred from homology"/>
<evidence type="ECO:0000256" key="3">
    <source>
        <dbReference type="ARBA" id="ARBA00022827"/>
    </source>
</evidence>
<evidence type="ECO:0000256" key="1">
    <source>
        <dbReference type="ARBA" id="ARBA00006442"/>
    </source>
</evidence>
<organism evidence="6 7">
    <name type="scientific">Mycena metata</name>
    <dbReference type="NCBI Taxonomy" id="1033252"/>
    <lineage>
        <taxon>Eukaryota</taxon>
        <taxon>Fungi</taxon>
        <taxon>Dikarya</taxon>
        <taxon>Basidiomycota</taxon>
        <taxon>Agaricomycotina</taxon>
        <taxon>Agaricomycetes</taxon>
        <taxon>Agaricomycetidae</taxon>
        <taxon>Agaricales</taxon>
        <taxon>Marasmiineae</taxon>
        <taxon>Mycenaceae</taxon>
        <taxon>Mycena</taxon>
    </lineage>
</organism>
<evidence type="ECO:0000313" key="6">
    <source>
        <dbReference type="EMBL" id="KAJ7786514.1"/>
    </source>
</evidence>
<dbReference type="AlphaFoldDB" id="A0AAD7KIP8"/>
<reference evidence="6" key="1">
    <citation type="submission" date="2023-03" db="EMBL/GenBank/DDBJ databases">
        <title>Massive genome expansion in bonnet fungi (Mycena s.s.) driven by repeated elements and novel gene families across ecological guilds.</title>
        <authorList>
            <consortium name="Lawrence Berkeley National Laboratory"/>
            <person name="Harder C.B."/>
            <person name="Miyauchi S."/>
            <person name="Viragh M."/>
            <person name="Kuo A."/>
            <person name="Thoen E."/>
            <person name="Andreopoulos B."/>
            <person name="Lu D."/>
            <person name="Skrede I."/>
            <person name="Drula E."/>
            <person name="Henrissat B."/>
            <person name="Morin E."/>
            <person name="Kohler A."/>
            <person name="Barry K."/>
            <person name="LaButti K."/>
            <person name="Morin E."/>
            <person name="Salamov A."/>
            <person name="Lipzen A."/>
            <person name="Mereny Z."/>
            <person name="Hegedus B."/>
            <person name="Baldrian P."/>
            <person name="Stursova M."/>
            <person name="Weitz H."/>
            <person name="Taylor A."/>
            <person name="Grigoriev I.V."/>
            <person name="Nagy L.G."/>
            <person name="Martin F."/>
            <person name="Kauserud H."/>
        </authorList>
    </citation>
    <scope>NUCLEOTIDE SEQUENCE</scope>
    <source>
        <strain evidence="6">CBHHK182m</strain>
    </source>
</reference>
<dbReference type="InterPro" id="IPR036188">
    <property type="entry name" value="FAD/NAD-bd_sf"/>
</dbReference>
<sequence length="367" mass="38772">MSKNIVIVGAGIGGGSSVAKAVSTKLLSAKITLINPRPYAISLPTIPRMAVSDGNNLFETALIPFDKLFSNPNGTFVQGVVESINANKDGGSVVLADGQQIPYDVLVLAPGSLWEGPTEFPFDSTAVPAFLAEQRAQFKKAQKIVFVGGGAVGSEYAGEIKDVWPEKEVTIVHGDTGLLNSTYPTAFRTGLQKSLEARGINVLLGDYVDEIPAPGSTTVKTRKGSVIDADLVVPTRGPRPRTEFVAKSLGVAALDERNQIKVTPTLQLVEHPNIFAVGDAINTVEQKQVAKAGAHSAIVAANIVAYLSGRPLKPYKGSIEMIVVTNGKGGGQGYLGILWGITLGDWFARFVKSRGLLVSLSRGQMGY</sequence>
<protein>
    <submittedName>
        <fullName evidence="6">FAD/NAD(P)-binding domain-containing protein</fullName>
    </submittedName>
</protein>
<dbReference type="PANTHER" id="PTHR43735">
    <property type="entry name" value="APOPTOSIS-INDUCING FACTOR 1"/>
    <property type="match status" value="1"/>
</dbReference>
<name>A0AAD7KIP8_9AGAR</name>
<dbReference type="InterPro" id="IPR023753">
    <property type="entry name" value="FAD/NAD-binding_dom"/>
</dbReference>
<dbReference type="GO" id="GO:0005737">
    <property type="term" value="C:cytoplasm"/>
    <property type="evidence" value="ECO:0007669"/>
    <property type="project" value="TreeGrafter"/>
</dbReference>
<dbReference type="PRINTS" id="PR00368">
    <property type="entry name" value="FADPNR"/>
</dbReference>
<dbReference type="GO" id="GO:0050660">
    <property type="term" value="F:flavin adenine dinucleotide binding"/>
    <property type="evidence" value="ECO:0007669"/>
    <property type="project" value="TreeGrafter"/>
</dbReference>
<keyword evidence="7" id="KW-1185">Reference proteome</keyword>
<feature type="domain" description="FAD/NAD(P)-binding" evidence="5">
    <location>
        <begin position="4"/>
        <end position="292"/>
    </location>
</feature>
<evidence type="ECO:0000256" key="2">
    <source>
        <dbReference type="ARBA" id="ARBA00022630"/>
    </source>
</evidence>
<dbReference type="Pfam" id="PF07992">
    <property type="entry name" value="Pyr_redox_2"/>
    <property type="match status" value="1"/>
</dbReference>
<evidence type="ECO:0000256" key="4">
    <source>
        <dbReference type="ARBA" id="ARBA00023002"/>
    </source>
</evidence>
<evidence type="ECO:0000313" key="7">
    <source>
        <dbReference type="Proteomes" id="UP001215598"/>
    </source>
</evidence>
<dbReference type="Gene3D" id="3.50.50.100">
    <property type="match status" value="1"/>
</dbReference>
<keyword evidence="4" id="KW-0560">Oxidoreductase</keyword>
<dbReference type="GO" id="GO:0004174">
    <property type="term" value="F:electron-transferring-flavoprotein dehydrogenase activity"/>
    <property type="evidence" value="ECO:0007669"/>
    <property type="project" value="TreeGrafter"/>
</dbReference>
<dbReference type="EMBL" id="JARKIB010000001">
    <property type="protein sequence ID" value="KAJ7786514.1"/>
    <property type="molecule type" value="Genomic_DNA"/>
</dbReference>
<gene>
    <name evidence="6" type="ORF">B0H16DRAFT_1490718</name>
</gene>
<dbReference type="PRINTS" id="PR00411">
    <property type="entry name" value="PNDRDTASEI"/>
</dbReference>
<keyword evidence="3" id="KW-0274">FAD</keyword>